<evidence type="ECO:0000256" key="1">
    <source>
        <dbReference type="SAM" id="MobiDB-lite"/>
    </source>
</evidence>
<feature type="compositionally biased region" description="Basic residues" evidence="1">
    <location>
        <begin position="306"/>
        <end position="320"/>
    </location>
</feature>
<sequence>MGGAVARPQPKRPVGPRTPTGTTSHDSNNSSYSRKYRNNHYSNNNNSGNDIMADGAFNSNNGSVGVSTNGSERNAERRGRRVRITSSVVELDKIPILQSNASIMFSPTGARALPPRPTTGILSKCEYDKFTGLPVVSVPGSEIKSASEVPTPPLPARITPDINTPQINTSNVNEQEGEGEEIERKGNGQSRVNNKEDAGIAVTAAVRDQSPPTTTATKNANVDEFNVVNKGAENYSSPLSDLLKRPLNPTSNIRTTEVTADEPKVFSASSSVTAASELSEAITELNSNGNIVPEEKNSNNSTNSKSRVRHIRRKQHRKEKKKEEDEDEEKKNNVMKENNNDPEIQKVSASPTSLIKSFSIEF</sequence>
<feature type="compositionally biased region" description="Polar residues" evidence="1">
    <location>
        <begin position="161"/>
        <end position="173"/>
    </location>
</feature>
<gene>
    <name evidence="2" type="ORF">TM35_000282150</name>
</gene>
<feature type="region of interest" description="Disordered" evidence="1">
    <location>
        <begin position="143"/>
        <end position="194"/>
    </location>
</feature>
<dbReference type="AlphaFoldDB" id="A0A1X0NQP1"/>
<evidence type="ECO:0000313" key="3">
    <source>
        <dbReference type="Proteomes" id="UP000192257"/>
    </source>
</evidence>
<feature type="region of interest" description="Disordered" evidence="1">
    <location>
        <begin position="286"/>
        <end position="362"/>
    </location>
</feature>
<feature type="compositionally biased region" description="Low complexity" evidence="1">
    <location>
        <begin position="15"/>
        <end position="49"/>
    </location>
</feature>
<proteinExistence type="predicted"/>
<keyword evidence="3" id="KW-1185">Reference proteome</keyword>
<dbReference type="GeneID" id="39988026"/>
<reference evidence="2 3" key="1">
    <citation type="submission" date="2017-03" db="EMBL/GenBank/DDBJ databases">
        <title>An alternative strategy for trypanosome survival in the mammalian bloodstream revealed through genome and transcriptome analysis of the ubiquitous bovine parasite Trypanosoma (Megatrypanum) theileri.</title>
        <authorList>
            <person name="Kelly S."/>
            <person name="Ivens A."/>
            <person name="Mott A."/>
            <person name="O'Neill E."/>
            <person name="Emms D."/>
            <person name="Macleod O."/>
            <person name="Voorheis P."/>
            <person name="Matthews J."/>
            <person name="Matthews K."/>
            <person name="Carrington M."/>
        </authorList>
    </citation>
    <scope>NUCLEOTIDE SEQUENCE [LARGE SCALE GENOMIC DNA]</scope>
    <source>
        <strain evidence="2">Edinburgh</strain>
    </source>
</reference>
<dbReference type="Proteomes" id="UP000192257">
    <property type="component" value="Unassembled WGS sequence"/>
</dbReference>
<protein>
    <submittedName>
        <fullName evidence="2">Uncharacterized protein</fullName>
    </submittedName>
</protein>
<accession>A0A1X0NQP1</accession>
<comment type="caution">
    <text evidence="2">The sequence shown here is derived from an EMBL/GenBank/DDBJ whole genome shotgun (WGS) entry which is preliminary data.</text>
</comment>
<dbReference type="VEuPathDB" id="TriTrypDB:TM35_000282150"/>
<organism evidence="2 3">
    <name type="scientific">Trypanosoma theileri</name>
    <dbReference type="NCBI Taxonomy" id="67003"/>
    <lineage>
        <taxon>Eukaryota</taxon>
        <taxon>Discoba</taxon>
        <taxon>Euglenozoa</taxon>
        <taxon>Kinetoplastea</taxon>
        <taxon>Metakinetoplastina</taxon>
        <taxon>Trypanosomatida</taxon>
        <taxon>Trypanosomatidae</taxon>
        <taxon>Trypanosoma</taxon>
    </lineage>
</organism>
<dbReference type="EMBL" id="NBCO01000028">
    <property type="protein sequence ID" value="ORC86499.1"/>
    <property type="molecule type" value="Genomic_DNA"/>
</dbReference>
<feature type="region of interest" description="Disordered" evidence="1">
    <location>
        <begin position="1"/>
        <end position="53"/>
    </location>
</feature>
<feature type="compositionally biased region" description="Polar residues" evidence="1">
    <location>
        <begin position="347"/>
        <end position="356"/>
    </location>
</feature>
<evidence type="ECO:0000313" key="2">
    <source>
        <dbReference type="EMBL" id="ORC86499.1"/>
    </source>
</evidence>
<dbReference type="RefSeq" id="XP_028880565.1">
    <property type="nucleotide sequence ID" value="XM_029028246.1"/>
</dbReference>
<name>A0A1X0NQP1_9TRYP</name>